<gene>
    <name evidence="2" type="ORF">MELIAE_LOCUS1469</name>
</gene>
<sequence>MGCNTSKESVPVTEEEKKNKEIQENYENKTEEDNNETNKDSDTKSCSAKTITLCTNGSAKVLQETTPPAEPVVDKQEPAPPADQEPEQEVEEAATKIQAAFRGHRTRKSMKQPAQQEQQQEAEPTREELEQEFRADDEELCHAATKIQASFRGHMSRKQQDDGKNNGDEGNSSAKSKDQKLEEEELDIDLTDPELNKAAVKIQASFRGHMTRKEDGKDTTGN</sequence>
<keyword evidence="3" id="KW-1185">Reference proteome</keyword>
<dbReference type="InterPro" id="IPR000048">
    <property type="entry name" value="IQ_motif_EF-hand-BS"/>
</dbReference>
<name>A0A9P0AR86_BRAAE</name>
<feature type="compositionally biased region" description="Acidic residues" evidence="1">
    <location>
        <begin position="181"/>
        <end position="192"/>
    </location>
</feature>
<proteinExistence type="predicted"/>
<evidence type="ECO:0000313" key="3">
    <source>
        <dbReference type="Proteomes" id="UP001154078"/>
    </source>
</evidence>
<evidence type="ECO:0008006" key="4">
    <source>
        <dbReference type="Google" id="ProtNLM"/>
    </source>
</evidence>
<feature type="region of interest" description="Disordered" evidence="1">
    <location>
        <begin position="1"/>
        <end position="192"/>
    </location>
</feature>
<feature type="compositionally biased region" description="Low complexity" evidence="1">
    <location>
        <begin position="112"/>
        <end position="122"/>
    </location>
</feature>
<dbReference type="OrthoDB" id="252964at2759"/>
<feature type="compositionally biased region" description="Basic and acidic residues" evidence="1">
    <location>
        <begin position="14"/>
        <end position="43"/>
    </location>
</feature>
<dbReference type="PANTHER" id="PTHR10699">
    <property type="entry name" value="NEUROMODULIN"/>
    <property type="match status" value="1"/>
</dbReference>
<feature type="compositionally biased region" description="Basic and acidic residues" evidence="1">
    <location>
        <begin position="123"/>
        <end position="134"/>
    </location>
</feature>
<protein>
    <recommendedName>
        <fullName evidence="4">Neuromodulin</fullName>
    </recommendedName>
</protein>
<reference evidence="2" key="1">
    <citation type="submission" date="2021-12" db="EMBL/GenBank/DDBJ databases">
        <authorList>
            <person name="King R."/>
        </authorList>
    </citation>
    <scope>NUCLEOTIDE SEQUENCE</scope>
</reference>
<dbReference type="PRINTS" id="PR00215">
    <property type="entry name" value="NEUROMODULIN"/>
</dbReference>
<dbReference type="AlphaFoldDB" id="A0A9P0AR86"/>
<dbReference type="CDD" id="cd23767">
    <property type="entry name" value="IQCD"/>
    <property type="match status" value="3"/>
</dbReference>
<dbReference type="Proteomes" id="UP001154078">
    <property type="component" value="Chromosome 1"/>
</dbReference>
<dbReference type="EMBL" id="OV121132">
    <property type="protein sequence ID" value="CAH0547484.1"/>
    <property type="molecule type" value="Genomic_DNA"/>
</dbReference>
<dbReference type="PANTHER" id="PTHR10699:SF11">
    <property type="entry name" value="IGLOO, ISOFORM A"/>
    <property type="match status" value="1"/>
</dbReference>
<evidence type="ECO:0000256" key="1">
    <source>
        <dbReference type="SAM" id="MobiDB-lite"/>
    </source>
</evidence>
<dbReference type="Gene3D" id="1.20.5.190">
    <property type="match status" value="2"/>
</dbReference>
<accession>A0A9P0AR86</accession>
<feature type="compositionally biased region" description="Basic and acidic residues" evidence="1">
    <location>
        <begin position="211"/>
        <end position="222"/>
    </location>
</feature>
<dbReference type="InterPro" id="IPR001422">
    <property type="entry name" value="Neuromodulin"/>
</dbReference>
<dbReference type="PROSITE" id="PS50096">
    <property type="entry name" value="IQ"/>
    <property type="match status" value="3"/>
</dbReference>
<organism evidence="2 3">
    <name type="scientific">Brassicogethes aeneus</name>
    <name type="common">Rape pollen beetle</name>
    <name type="synonym">Meligethes aeneus</name>
    <dbReference type="NCBI Taxonomy" id="1431903"/>
    <lineage>
        <taxon>Eukaryota</taxon>
        <taxon>Metazoa</taxon>
        <taxon>Ecdysozoa</taxon>
        <taxon>Arthropoda</taxon>
        <taxon>Hexapoda</taxon>
        <taxon>Insecta</taxon>
        <taxon>Pterygota</taxon>
        <taxon>Neoptera</taxon>
        <taxon>Endopterygota</taxon>
        <taxon>Coleoptera</taxon>
        <taxon>Polyphaga</taxon>
        <taxon>Cucujiformia</taxon>
        <taxon>Nitidulidae</taxon>
        <taxon>Meligethinae</taxon>
        <taxon>Brassicogethes</taxon>
    </lineage>
</organism>
<feature type="region of interest" description="Disordered" evidence="1">
    <location>
        <begin position="203"/>
        <end position="222"/>
    </location>
</feature>
<dbReference type="SMART" id="SM00015">
    <property type="entry name" value="IQ"/>
    <property type="match status" value="3"/>
</dbReference>
<dbReference type="InterPro" id="IPR027417">
    <property type="entry name" value="P-loop_NTPase"/>
</dbReference>
<dbReference type="GO" id="GO:0040008">
    <property type="term" value="P:regulation of growth"/>
    <property type="evidence" value="ECO:0007669"/>
    <property type="project" value="InterPro"/>
</dbReference>
<dbReference type="GO" id="GO:0005516">
    <property type="term" value="F:calmodulin binding"/>
    <property type="evidence" value="ECO:0007669"/>
    <property type="project" value="TreeGrafter"/>
</dbReference>
<evidence type="ECO:0000313" key="2">
    <source>
        <dbReference type="EMBL" id="CAH0547484.1"/>
    </source>
</evidence>
<feature type="compositionally biased region" description="Polar residues" evidence="1">
    <location>
        <begin position="45"/>
        <end position="66"/>
    </location>
</feature>
<dbReference type="Pfam" id="PF00612">
    <property type="entry name" value="IQ"/>
    <property type="match status" value="3"/>
</dbReference>
<feature type="compositionally biased region" description="Basic and acidic residues" evidence="1">
    <location>
        <begin position="158"/>
        <end position="167"/>
    </location>
</feature>
<dbReference type="SUPFAM" id="SSF52540">
    <property type="entry name" value="P-loop containing nucleoside triphosphate hydrolases"/>
    <property type="match status" value="1"/>
</dbReference>